<gene>
    <name evidence="7" type="ORF">ACFO3A_02560</name>
</gene>
<dbReference type="Pfam" id="PF00015">
    <property type="entry name" value="MCPsignal"/>
    <property type="match status" value="1"/>
</dbReference>
<feature type="transmembrane region" description="Helical" evidence="4">
    <location>
        <begin position="102"/>
        <end position="122"/>
    </location>
</feature>
<comment type="caution">
    <text evidence="7">The sequence shown here is derived from an EMBL/GenBank/DDBJ whole genome shotgun (WGS) entry which is preliminary data.</text>
</comment>
<dbReference type="PANTHER" id="PTHR43531">
    <property type="entry name" value="PROTEIN ICFG"/>
    <property type="match status" value="1"/>
</dbReference>
<evidence type="ECO:0000259" key="5">
    <source>
        <dbReference type="PROSITE" id="PS50111"/>
    </source>
</evidence>
<name>A0ABV9GSB9_9BURK</name>
<dbReference type="InterPro" id="IPR004090">
    <property type="entry name" value="Chemotax_Me-accpt_rcpt"/>
</dbReference>
<reference evidence="8" key="1">
    <citation type="journal article" date="2019" name="Int. J. Syst. Evol. Microbiol.">
        <title>The Global Catalogue of Microorganisms (GCM) 10K type strain sequencing project: providing services to taxonomists for standard genome sequencing and annotation.</title>
        <authorList>
            <consortium name="The Broad Institute Genomics Platform"/>
            <consortium name="The Broad Institute Genome Sequencing Center for Infectious Disease"/>
            <person name="Wu L."/>
            <person name="Ma J."/>
        </authorList>
    </citation>
    <scope>NUCLEOTIDE SEQUENCE [LARGE SCALE GENOMIC DNA]</scope>
    <source>
        <strain evidence="8">JCM 11650</strain>
    </source>
</reference>
<evidence type="ECO:0000313" key="8">
    <source>
        <dbReference type="Proteomes" id="UP001595967"/>
    </source>
</evidence>
<dbReference type="Gene3D" id="1.10.287.950">
    <property type="entry name" value="Methyl-accepting chemotaxis protein"/>
    <property type="match status" value="1"/>
</dbReference>
<dbReference type="Proteomes" id="UP001595967">
    <property type="component" value="Unassembled WGS sequence"/>
</dbReference>
<proteinExistence type="inferred from homology"/>
<feature type="domain" description="HAMP" evidence="6">
    <location>
        <begin position="59"/>
        <end position="111"/>
    </location>
</feature>
<keyword evidence="8" id="KW-1185">Reference proteome</keyword>
<feature type="domain" description="Methyl-accepting transducer" evidence="5">
    <location>
        <begin position="116"/>
        <end position="345"/>
    </location>
</feature>
<evidence type="ECO:0000313" key="7">
    <source>
        <dbReference type="EMBL" id="MFC4621098.1"/>
    </source>
</evidence>
<keyword evidence="1" id="KW-0488">Methylation</keyword>
<evidence type="ECO:0000256" key="4">
    <source>
        <dbReference type="SAM" id="Phobius"/>
    </source>
</evidence>
<dbReference type="PROSITE" id="PS50885">
    <property type="entry name" value="HAMP"/>
    <property type="match status" value="1"/>
</dbReference>
<sequence length="492" mass="52542">MWMLKRLGLKGKFALVSVLGVGSIAAVCWAANDLAAGQAMLVALAAAVVLLYFLWALQCSLARQLSQLAQAMEKTTIGDLTVRVEPEGQDELAQMARLLDKMVVALSSMVADILSNAALVSYTGSSLLRDNELLAERTDQQASNVVQTVSSVEQITAVVQNNSQAATAAEQQAQQVRTSMDAGVAVMDKAVGSVESIERNASRMSEIIGVIDGIAFQTNILALNAAVEAARAGEQGRGFAVVASEVRTLAQRSADAAREIRGLIEESVRQVSDSTRLIRQAGQDMRKVAQGIHDVAGHVQAIAQSTSEQGHGLTQISQAIHQIDQLTQDNAQMVRAVVQQAQSLEARAGTLGQAVDGFILQQGKPQEAMQLVQRAADLRRNHAAGPQFWKMLSDPQQGLFNKDMYVFVLDALGNYVVFAGNPAKVGTSVNDVPGVDGPGLLRAIVAQAEYAPGWVEYDFTNPASGKVQTKMSYVRKLDDGYLGCGVYKKFAG</sequence>
<dbReference type="InterPro" id="IPR004010">
    <property type="entry name" value="Double_Cache_2"/>
</dbReference>
<dbReference type="Pfam" id="PF00672">
    <property type="entry name" value="HAMP"/>
    <property type="match status" value="1"/>
</dbReference>
<protein>
    <submittedName>
        <fullName evidence="7">Methyl-accepting chemotaxis protein</fullName>
    </submittedName>
</protein>
<evidence type="ECO:0000256" key="2">
    <source>
        <dbReference type="ARBA" id="ARBA00029447"/>
    </source>
</evidence>
<dbReference type="CDD" id="cd06225">
    <property type="entry name" value="HAMP"/>
    <property type="match status" value="1"/>
</dbReference>
<keyword evidence="4" id="KW-0812">Transmembrane</keyword>
<dbReference type="CDD" id="cd11386">
    <property type="entry name" value="MCP_signal"/>
    <property type="match status" value="1"/>
</dbReference>
<dbReference type="SMART" id="SM00283">
    <property type="entry name" value="MA"/>
    <property type="match status" value="1"/>
</dbReference>
<dbReference type="RefSeq" id="WP_377723728.1">
    <property type="nucleotide sequence ID" value="NZ_JBHSEW010000002.1"/>
</dbReference>
<dbReference type="SUPFAM" id="SSF58104">
    <property type="entry name" value="Methyl-accepting chemotaxis protein (MCP) signaling domain"/>
    <property type="match status" value="1"/>
</dbReference>
<feature type="transmembrane region" description="Helical" evidence="4">
    <location>
        <begin position="40"/>
        <end position="57"/>
    </location>
</feature>
<dbReference type="InterPro" id="IPR003660">
    <property type="entry name" value="HAMP_dom"/>
</dbReference>
<evidence type="ECO:0000256" key="3">
    <source>
        <dbReference type="PROSITE-ProRule" id="PRU00284"/>
    </source>
</evidence>
<organism evidence="7 8">
    <name type="scientific">Comamonas nitrativorans</name>
    <dbReference type="NCBI Taxonomy" id="108437"/>
    <lineage>
        <taxon>Bacteria</taxon>
        <taxon>Pseudomonadati</taxon>
        <taxon>Pseudomonadota</taxon>
        <taxon>Betaproteobacteria</taxon>
        <taxon>Burkholderiales</taxon>
        <taxon>Comamonadaceae</taxon>
        <taxon>Comamonas</taxon>
    </lineage>
</organism>
<dbReference type="InterPro" id="IPR051310">
    <property type="entry name" value="MCP_chemotaxis"/>
</dbReference>
<keyword evidence="3" id="KW-0807">Transducer</keyword>
<dbReference type="EMBL" id="JBHSEW010000002">
    <property type="protein sequence ID" value="MFC4621098.1"/>
    <property type="molecule type" value="Genomic_DNA"/>
</dbReference>
<dbReference type="InterPro" id="IPR004089">
    <property type="entry name" value="MCPsignal_dom"/>
</dbReference>
<evidence type="ECO:0000256" key="1">
    <source>
        <dbReference type="ARBA" id="ARBA00022481"/>
    </source>
</evidence>
<dbReference type="Pfam" id="PF08269">
    <property type="entry name" value="dCache_2"/>
    <property type="match status" value="1"/>
</dbReference>
<comment type="similarity">
    <text evidence="2">Belongs to the methyl-accepting chemotaxis (MCP) protein family.</text>
</comment>
<dbReference type="SMART" id="SM00304">
    <property type="entry name" value="HAMP"/>
    <property type="match status" value="1"/>
</dbReference>
<evidence type="ECO:0000259" key="6">
    <source>
        <dbReference type="PROSITE" id="PS50885"/>
    </source>
</evidence>
<dbReference type="PRINTS" id="PR00260">
    <property type="entry name" value="CHEMTRNSDUCR"/>
</dbReference>
<keyword evidence="4" id="KW-1133">Transmembrane helix</keyword>
<accession>A0ABV9GSB9</accession>
<dbReference type="PROSITE" id="PS50111">
    <property type="entry name" value="CHEMOTAXIS_TRANSDUC_2"/>
    <property type="match status" value="1"/>
</dbReference>
<dbReference type="PANTHER" id="PTHR43531:SF14">
    <property type="entry name" value="METHYL-ACCEPTING CHEMOTAXIS PROTEIN I-RELATED"/>
    <property type="match status" value="1"/>
</dbReference>
<keyword evidence="4" id="KW-0472">Membrane</keyword>